<dbReference type="Pfam" id="PF16657">
    <property type="entry name" value="Malt_amylase_C"/>
    <property type="match status" value="1"/>
</dbReference>
<dbReference type="PANTHER" id="PTHR47786">
    <property type="entry name" value="ALPHA-1,4-GLUCAN:MALTOSE-1-PHOSPHATE MALTOSYLTRANSFERASE"/>
    <property type="match status" value="1"/>
</dbReference>
<dbReference type="InterPro" id="IPR013780">
    <property type="entry name" value="Glyco_hydro_b"/>
</dbReference>
<keyword evidence="2" id="KW-0378">Hydrolase</keyword>
<dbReference type="InterPro" id="IPR032091">
    <property type="entry name" value="Malt_amylase-like_C"/>
</dbReference>
<dbReference type="Gene3D" id="3.20.20.80">
    <property type="entry name" value="Glycosidases"/>
    <property type="match status" value="1"/>
</dbReference>
<dbReference type="PANTHER" id="PTHR47786:SF2">
    <property type="entry name" value="GLYCOSYL HYDROLASE FAMILY 13 CATALYTIC DOMAIN-CONTAINING PROTEIN"/>
    <property type="match status" value="1"/>
</dbReference>
<keyword evidence="3" id="KW-1185">Reference proteome</keyword>
<dbReference type="SUPFAM" id="SSF51445">
    <property type="entry name" value="(Trans)glycosidases"/>
    <property type="match status" value="1"/>
</dbReference>
<organism evidence="2 3">
    <name type="scientific">Chryseobacterium kimseyorum</name>
    <dbReference type="NCBI Taxonomy" id="2984028"/>
    <lineage>
        <taxon>Bacteria</taxon>
        <taxon>Pseudomonadati</taxon>
        <taxon>Bacteroidota</taxon>
        <taxon>Flavobacteriia</taxon>
        <taxon>Flavobacteriales</taxon>
        <taxon>Weeksellaceae</taxon>
        <taxon>Chryseobacterium group</taxon>
        <taxon>Chryseobacterium</taxon>
    </lineage>
</organism>
<dbReference type="EMBL" id="JAPDHW010000010">
    <property type="protein sequence ID" value="MCW3169672.1"/>
    <property type="molecule type" value="Genomic_DNA"/>
</dbReference>
<proteinExistence type="predicted"/>
<accession>A0ABT3I0U9</accession>
<dbReference type="InterPro" id="IPR006047">
    <property type="entry name" value="GH13_cat_dom"/>
</dbReference>
<dbReference type="CDD" id="cd11313">
    <property type="entry name" value="AmyAc_arch_bac_AmyA"/>
    <property type="match status" value="1"/>
</dbReference>
<dbReference type="Proteomes" id="UP001163731">
    <property type="component" value="Unassembled WGS sequence"/>
</dbReference>
<comment type="caution">
    <text evidence="2">The sequence shown here is derived from an EMBL/GenBank/DDBJ whole genome shotgun (WGS) entry which is preliminary data.</text>
</comment>
<evidence type="ECO:0000313" key="2">
    <source>
        <dbReference type="EMBL" id="MCW3169672.1"/>
    </source>
</evidence>
<evidence type="ECO:0000313" key="3">
    <source>
        <dbReference type="Proteomes" id="UP001163731"/>
    </source>
</evidence>
<dbReference type="SMART" id="SM00642">
    <property type="entry name" value="Aamy"/>
    <property type="match status" value="1"/>
</dbReference>
<dbReference type="InterPro" id="IPR017853">
    <property type="entry name" value="GH"/>
</dbReference>
<reference evidence="2" key="1">
    <citation type="submission" date="2022-10" db="EMBL/GenBank/DDBJ databases">
        <title>Chryseobacterium babae sp. nov. isolated from the gut of the beetle Oryctes rhinoceros, and Chryseobacterium kimseyorum sp. nov., isolated from a stick insect rearing cage.</title>
        <authorList>
            <person name="Shelomi M."/>
            <person name="Han C.-J."/>
            <person name="Chen W.-M."/>
            <person name="Chen H.-K."/>
            <person name="Liaw S.-J."/>
            <person name="Muhle E."/>
            <person name="Clermont D."/>
        </authorList>
    </citation>
    <scope>NUCLEOTIDE SEQUENCE</scope>
    <source>
        <strain evidence="2">09-1422</strain>
    </source>
</reference>
<name>A0ABT3I0U9_9FLAO</name>
<dbReference type="SUPFAM" id="SSF51011">
    <property type="entry name" value="Glycosyl hydrolase domain"/>
    <property type="match status" value="1"/>
</dbReference>
<dbReference type="Gene3D" id="2.60.40.1180">
    <property type="entry name" value="Golgi alpha-mannosidase II"/>
    <property type="match status" value="1"/>
</dbReference>
<protein>
    <submittedName>
        <fullName evidence="2">Alpha-amylase family glycosyl hydrolase</fullName>
    </submittedName>
</protein>
<gene>
    <name evidence="2" type="ORF">OMO38_14195</name>
</gene>
<dbReference type="RefSeq" id="WP_264750856.1">
    <property type="nucleotide sequence ID" value="NZ_JAPDHW010000010.1"/>
</dbReference>
<feature type="domain" description="Glycosyl hydrolase family 13 catalytic" evidence="1">
    <location>
        <begin position="38"/>
        <end position="364"/>
    </location>
</feature>
<evidence type="ECO:0000259" key="1">
    <source>
        <dbReference type="SMART" id="SM00642"/>
    </source>
</evidence>
<sequence>MKRQIFYFLLIFYFTNFNAQTKDLRYQPKEYIEISHPEWTKNATIYEANIRQYTPEGTFKAFEKHLPRLKKMGVDIIWLMPIHPIGELNRKGKLGSYYSVKDFRGVNPDFGTMKDLKNLVDKIHSMGMYVIIDWVGNHSAWDNPLAKEHPDWYTKTKEGKFQPTPWYDWDDVIDFDYDNPDFRKYMTDALKFWVKEANIDGYRCDVAGFIPVDFWENARTELDQIKPVFMLAEWESRDLYRKSFDMTYSWSLWDKMKLATIEGKGAPALFEYMAHDVNSFPHNSYRMTFTDNHDKNSWEGNQYSNFGKGLEAAMVFSSTVNGMPLVYSGQEAGLDRSLAFFEKDLIDWKEHKNSKIYETLFNLKHKNQALWNGKWGGEMIRVHNDNMNNVLSFYREKNNDAVLPIINFSDKESSVNLDTKYFKGKYTELFSGKEIIITQDQTHFDIKPWQYLILVKSK</sequence>
<dbReference type="Pfam" id="PF00128">
    <property type="entry name" value="Alpha-amylase"/>
    <property type="match status" value="1"/>
</dbReference>
<dbReference type="GO" id="GO:0016787">
    <property type="term" value="F:hydrolase activity"/>
    <property type="evidence" value="ECO:0007669"/>
    <property type="project" value="UniProtKB-KW"/>
</dbReference>